<dbReference type="InterPro" id="IPR003594">
    <property type="entry name" value="HATPase_dom"/>
</dbReference>
<evidence type="ECO:0000256" key="2">
    <source>
        <dbReference type="ARBA" id="ARBA00022679"/>
    </source>
</evidence>
<dbReference type="AlphaFoldDB" id="A0A4R8Z9J8"/>
<dbReference type="Pfam" id="PF13185">
    <property type="entry name" value="GAF_2"/>
    <property type="match status" value="1"/>
</dbReference>
<dbReference type="PANTHER" id="PTHR24421:SF62">
    <property type="entry name" value="SENSORY TRANSDUCTION HISTIDINE KINASE"/>
    <property type="match status" value="1"/>
</dbReference>
<dbReference type="InterPro" id="IPR000792">
    <property type="entry name" value="Tscrpt_reg_LuxR_C"/>
</dbReference>
<evidence type="ECO:0000313" key="10">
    <source>
        <dbReference type="Proteomes" id="UP000298424"/>
    </source>
</evidence>
<proteinExistence type="predicted"/>
<dbReference type="Gene3D" id="3.40.50.2300">
    <property type="match status" value="1"/>
</dbReference>
<accession>A0A4R8Z9J8</accession>
<dbReference type="Pfam" id="PF07730">
    <property type="entry name" value="HisKA_3"/>
    <property type="match status" value="1"/>
</dbReference>
<dbReference type="PROSITE" id="PS50110">
    <property type="entry name" value="RESPONSE_REGULATORY"/>
    <property type="match status" value="1"/>
</dbReference>
<feature type="domain" description="HTH luxR-type" evidence="7">
    <location>
        <begin position="562"/>
        <end position="627"/>
    </location>
</feature>
<dbReference type="Gene3D" id="3.30.565.10">
    <property type="entry name" value="Histidine kinase-like ATPase, C-terminal domain"/>
    <property type="match status" value="1"/>
</dbReference>
<dbReference type="Proteomes" id="UP000298424">
    <property type="component" value="Unassembled WGS sequence"/>
</dbReference>
<dbReference type="EMBL" id="SOGT01000018">
    <property type="protein sequence ID" value="TFD23168.1"/>
    <property type="molecule type" value="Genomic_DNA"/>
</dbReference>
<evidence type="ECO:0000256" key="1">
    <source>
        <dbReference type="ARBA" id="ARBA00022553"/>
    </source>
</evidence>
<keyword evidence="4" id="KW-0902">Two-component regulatory system</keyword>
<dbReference type="CDD" id="cd06170">
    <property type="entry name" value="LuxR_C_like"/>
    <property type="match status" value="1"/>
</dbReference>
<evidence type="ECO:0000256" key="6">
    <source>
        <dbReference type="PROSITE-ProRule" id="PRU00169"/>
    </source>
</evidence>
<evidence type="ECO:0000256" key="4">
    <source>
        <dbReference type="ARBA" id="ARBA00023012"/>
    </source>
</evidence>
<feature type="domain" description="Response regulatory" evidence="8">
    <location>
        <begin position="425"/>
        <end position="542"/>
    </location>
</feature>
<dbReference type="InterPro" id="IPR029016">
    <property type="entry name" value="GAF-like_dom_sf"/>
</dbReference>
<dbReference type="PRINTS" id="PR00038">
    <property type="entry name" value="HTHLUXR"/>
</dbReference>
<organism evidence="9 10">
    <name type="scientific">Cryobacterium lyxosi</name>
    <dbReference type="NCBI Taxonomy" id="1259228"/>
    <lineage>
        <taxon>Bacteria</taxon>
        <taxon>Bacillati</taxon>
        <taxon>Actinomycetota</taxon>
        <taxon>Actinomycetes</taxon>
        <taxon>Micrococcales</taxon>
        <taxon>Microbacteriaceae</taxon>
        <taxon>Cryobacterium</taxon>
    </lineage>
</organism>
<dbReference type="CDD" id="cd17535">
    <property type="entry name" value="REC_NarL-like"/>
    <property type="match status" value="1"/>
</dbReference>
<sequence length="635" mass="68219">MSSKLVRLFALRQRGRNVHASEDLVIESSTELREQLDTVTDLARDLAGRFELAPLLERILGHAIALLGCESGSISLVDEASGMYTKKVDLGVGCHEGQTFSLDEGVTGEVVHSRGTVILDEYASVLRAGHIAPDDPRLHCAVIGVPIQWDDSIIGTCVIFSATPGRVFTTTDAKLVELFAHHAAIALANSTLYAKAADRTREAAVAAERERAVRDVHETVGRSLASLLLHLDEADRANRNGEPAAIFISSARTVAHDALTETRRTALGLGPASLEGRTLEAAIGTELAWVESMCLTTTGFVIVGTPRPLAPEIAHQAFKIVQEALSNVVSHASAGSARVGLVYDTQVLSVLIDDDGRGFDLAEAHGGHFSSLSSGCLGLHGMMSRASHLDGELDIDTTPGWGTKIKATIPYISGTGESVPQPRWKVLIANDQPIISAGLVRLLNLSEPAIQVTAELSSGRQLVDAYEMLRPDVLIVDLRVLNGELFGTLAKIREFDQNATIVVLTENPTVDQIRSATQANVRGFLSLKSDAATISRVIIAACRGEALLQNDILDHLTGFSAHASDDETLTPRERQVRPLVERGMADKQIASALFISVKTVEKHVGSLLRKTGAHNRTMLVHMNREHSSVGVIAER</sequence>
<evidence type="ECO:0000256" key="3">
    <source>
        <dbReference type="ARBA" id="ARBA00022777"/>
    </source>
</evidence>
<dbReference type="Gene3D" id="1.20.5.1930">
    <property type="match status" value="1"/>
</dbReference>
<dbReference type="GO" id="GO:0046983">
    <property type="term" value="F:protein dimerization activity"/>
    <property type="evidence" value="ECO:0007669"/>
    <property type="project" value="InterPro"/>
</dbReference>
<keyword evidence="10" id="KW-1185">Reference proteome</keyword>
<evidence type="ECO:0000256" key="5">
    <source>
        <dbReference type="ARBA" id="ARBA00023125"/>
    </source>
</evidence>
<dbReference type="InterPro" id="IPR003018">
    <property type="entry name" value="GAF"/>
</dbReference>
<keyword evidence="5" id="KW-0238">DNA-binding</keyword>
<dbReference type="SUPFAM" id="SSF55781">
    <property type="entry name" value="GAF domain-like"/>
    <property type="match status" value="1"/>
</dbReference>
<dbReference type="InterPro" id="IPR001789">
    <property type="entry name" value="Sig_transdc_resp-reg_receiver"/>
</dbReference>
<evidence type="ECO:0000259" key="8">
    <source>
        <dbReference type="PROSITE" id="PS50110"/>
    </source>
</evidence>
<name>A0A4R8Z9J8_9MICO</name>
<reference evidence="9 10" key="1">
    <citation type="submission" date="2019-03" db="EMBL/GenBank/DDBJ databases">
        <title>Genomics of glacier-inhabiting Cryobacterium strains.</title>
        <authorList>
            <person name="Liu Q."/>
            <person name="Xin Y.-H."/>
        </authorList>
    </citation>
    <scope>NUCLEOTIDE SEQUENCE [LARGE SCALE GENOMIC DNA]</scope>
    <source>
        <strain evidence="9 10">TMT1-1</strain>
    </source>
</reference>
<dbReference type="SUPFAM" id="SSF55874">
    <property type="entry name" value="ATPase domain of HSP90 chaperone/DNA topoisomerase II/histidine kinase"/>
    <property type="match status" value="1"/>
</dbReference>
<gene>
    <name evidence="9" type="ORF">E3T27_15920</name>
</gene>
<comment type="caution">
    <text evidence="9">The sequence shown here is derived from an EMBL/GenBank/DDBJ whole genome shotgun (WGS) entry which is preliminary data.</text>
</comment>
<dbReference type="Pfam" id="PF00196">
    <property type="entry name" value="GerE"/>
    <property type="match status" value="1"/>
</dbReference>
<dbReference type="SUPFAM" id="SSF46894">
    <property type="entry name" value="C-terminal effector domain of the bipartite response regulators"/>
    <property type="match status" value="1"/>
</dbReference>
<keyword evidence="3" id="KW-0418">Kinase</keyword>
<dbReference type="GO" id="GO:0016020">
    <property type="term" value="C:membrane"/>
    <property type="evidence" value="ECO:0007669"/>
    <property type="project" value="InterPro"/>
</dbReference>
<dbReference type="GO" id="GO:0003677">
    <property type="term" value="F:DNA binding"/>
    <property type="evidence" value="ECO:0007669"/>
    <property type="project" value="UniProtKB-KW"/>
</dbReference>
<keyword evidence="2" id="KW-0808">Transferase</keyword>
<protein>
    <submittedName>
        <fullName evidence="9">Response regulator</fullName>
    </submittedName>
</protein>
<dbReference type="Gene3D" id="3.30.450.40">
    <property type="match status" value="1"/>
</dbReference>
<dbReference type="InterPro" id="IPR016032">
    <property type="entry name" value="Sig_transdc_resp-reg_C-effctor"/>
</dbReference>
<dbReference type="InterPro" id="IPR011006">
    <property type="entry name" value="CheY-like_superfamily"/>
</dbReference>
<dbReference type="SMART" id="SM00448">
    <property type="entry name" value="REC"/>
    <property type="match status" value="1"/>
</dbReference>
<dbReference type="PANTHER" id="PTHR24421">
    <property type="entry name" value="NITRATE/NITRITE SENSOR PROTEIN NARX-RELATED"/>
    <property type="match status" value="1"/>
</dbReference>
<dbReference type="InterPro" id="IPR050482">
    <property type="entry name" value="Sensor_HK_TwoCompSys"/>
</dbReference>
<dbReference type="OrthoDB" id="144293at2"/>
<feature type="modified residue" description="4-aspartylphosphate" evidence="6">
    <location>
        <position position="477"/>
    </location>
</feature>
<keyword evidence="1 6" id="KW-0597">Phosphoprotein</keyword>
<dbReference type="InterPro" id="IPR011712">
    <property type="entry name" value="Sig_transdc_His_kin_sub3_dim/P"/>
</dbReference>
<dbReference type="GO" id="GO:0000155">
    <property type="term" value="F:phosphorelay sensor kinase activity"/>
    <property type="evidence" value="ECO:0007669"/>
    <property type="project" value="InterPro"/>
</dbReference>
<dbReference type="GO" id="GO:0006355">
    <property type="term" value="P:regulation of DNA-templated transcription"/>
    <property type="evidence" value="ECO:0007669"/>
    <property type="project" value="InterPro"/>
</dbReference>
<dbReference type="PROSITE" id="PS50043">
    <property type="entry name" value="HTH_LUXR_2"/>
    <property type="match status" value="1"/>
</dbReference>
<dbReference type="InterPro" id="IPR058245">
    <property type="entry name" value="NreC/VraR/RcsB-like_REC"/>
</dbReference>
<dbReference type="Pfam" id="PF00072">
    <property type="entry name" value="Response_reg"/>
    <property type="match status" value="1"/>
</dbReference>
<dbReference type="SUPFAM" id="SSF52172">
    <property type="entry name" value="CheY-like"/>
    <property type="match status" value="1"/>
</dbReference>
<dbReference type="InterPro" id="IPR036890">
    <property type="entry name" value="HATPase_C_sf"/>
</dbReference>
<dbReference type="Pfam" id="PF02518">
    <property type="entry name" value="HATPase_c"/>
    <property type="match status" value="1"/>
</dbReference>
<evidence type="ECO:0000259" key="7">
    <source>
        <dbReference type="PROSITE" id="PS50043"/>
    </source>
</evidence>
<dbReference type="CDD" id="cd16917">
    <property type="entry name" value="HATPase_UhpB-NarQ-NarX-like"/>
    <property type="match status" value="1"/>
</dbReference>
<evidence type="ECO:0000313" key="9">
    <source>
        <dbReference type="EMBL" id="TFD23168.1"/>
    </source>
</evidence>
<dbReference type="SMART" id="SM00065">
    <property type="entry name" value="GAF"/>
    <property type="match status" value="1"/>
</dbReference>
<dbReference type="SMART" id="SM00421">
    <property type="entry name" value="HTH_LUXR"/>
    <property type="match status" value="1"/>
</dbReference>